<organism evidence="1 2">
    <name type="scientific">Candidatus Competibacter denitrificans Run_A_D11</name>
    <dbReference type="NCBI Taxonomy" id="1400863"/>
    <lineage>
        <taxon>Bacteria</taxon>
        <taxon>Pseudomonadati</taxon>
        <taxon>Pseudomonadota</taxon>
        <taxon>Gammaproteobacteria</taxon>
        <taxon>Candidatus Competibacteraceae</taxon>
        <taxon>Candidatus Competibacter</taxon>
    </lineage>
</organism>
<name>W6MEE1_9GAMM</name>
<reference evidence="1" key="2">
    <citation type="submission" date="2014-03" db="EMBL/GenBank/DDBJ databases">
        <title>Candidatus Competibacter-lineage genomes retrieved from metagenomes reveal functional metabolic diversity.</title>
        <authorList>
            <person name="McIlroy S.J."/>
            <person name="Albertsen M."/>
            <person name="Andresen E.K."/>
            <person name="Saunders A.M."/>
            <person name="Kristiansen R."/>
            <person name="Stokholm-Bjerregaard M."/>
            <person name="Nielsen K.L."/>
            <person name="Nielsen P.H."/>
        </authorList>
    </citation>
    <scope>NUCLEOTIDE SEQUENCE</scope>
    <source>
        <strain evidence="1">Run_A_D11</strain>
    </source>
</reference>
<dbReference type="Proteomes" id="UP000035760">
    <property type="component" value="Unassembled WGS sequence"/>
</dbReference>
<protein>
    <submittedName>
        <fullName evidence="1">Uncharacterized protein</fullName>
    </submittedName>
</protein>
<gene>
    <name evidence="1" type="ORF">BN873_980054</name>
</gene>
<dbReference type="AlphaFoldDB" id="W6MEE1"/>
<dbReference type="STRING" id="1400863.BN873_980054"/>
<comment type="caution">
    <text evidence="1">The sequence shown here is derived from an EMBL/GenBank/DDBJ whole genome shotgun (WGS) entry which is preliminary data.</text>
</comment>
<evidence type="ECO:0000313" key="1">
    <source>
        <dbReference type="EMBL" id="CDI04453.1"/>
    </source>
</evidence>
<sequence>MLELYSRALFSEISGKQNRRLTASSSLYSKAANEVAGSKYPKLGQLPYGHLSFTKNKISFMDLIERLPENWFCLVDQS</sequence>
<accession>W6MEE1</accession>
<keyword evidence="2" id="KW-1185">Reference proteome</keyword>
<evidence type="ECO:0000313" key="2">
    <source>
        <dbReference type="Proteomes" id="UP000035760"/>
    </source>
</evidence>
<dbReference type="EMBL" id="CBTJ020000111">
    <property type="protein sequence ID" value="CDI04453.1"/>
    <property type="molecule type" value="Genomic_DNA"/>
</dbReference>
<reference evidence="1" key="1">
    <citation type="submission" date="2013-07" db="EMBL/GenBank/DDBJ databases">
        <authorList>
            <person name="McIlroy S."/>
        </authorList>
    </citation>
    <scope>NUCLEOTIDE SEQUENCE [LARGE SCALE GENOMIC DNA]</scope>
    <source>
        <strain evidence="1">Run_A_D11</strain>
    </source>
</reference>
<proteinExistence type="predicted"/>